<gene>
    <name evidence="5" type="ORF">SAMN05443094_11716</name>
</gene>
<dbReference type="GO" id="GO:0003700">
    <property type="term" value="F:DNA-binding transcription factor activity"/>
    <property type="evidence" value="ECO:0007669"/>
    <property type="project" value="InterPro"/>
</dbReference>
<dbReference type="SUPFAM" id="SSF46689">
    <property type="entry name" value="Homeodomain-like"/>
    <property type="match status" value="2"/>
</dbReference>
<evidence type="ECO:0000256" key="1">
    <source>
        <dbReference type="ARBA" id="ARBA00023015"/>
    </source>
</evidence>
<sequence>MNLTTSYNRHVKININDIIETCTILLLSQKVGDQVTLNIYVCGYAYHTQRVYHQHKPGFSEYILRLQTEGACEAKVNGKTYTIKQGDLLMIHPEDHYELFIKEHQDSGDYYLMCDGDWLDEWWGRSPKPARSHIGVDENLISLWRSIIIEERRPSTSKSKELSHALLQSLCFYIERAVNETNIDATRPYAVTRMMRYIEEHALSTFKVEDVARRAGLSVSRSVHLFKSSTGKTMLEYAQEIRLSSAIDRMTYTTMTLERIAEECGFGSYPYFHKVFRKKYGTSPGAYRRTGS</sequence>
<feature type="domain" description="HTH araC/xylS-type" evidence="4">
    <location>
        <begin position="192"/>
        <end position="290"/>
    </location>
</feature>
<dbReference type="InterPro" id="IPR018060">
    <property type="entry name" value="HTH_AraC"/>
</dbReference>
<evidence type="ECO:0000256" key="3">
    <source>
        <dbReference type="ARBA" id="ARBA00023163"/>
    </source>
</evidence>
<dbReference type="PRINTS" id="PR00032">
    <property type="entry name" value="HTHARAC"/>
</dbReference>
<proteinExistence type="predicted"/>
<dbReference type="Gene3D" id="1.10.10.60">
    <property type="entry name" value="Homeodomain-like"/>
    <property type="match status" value="2"/>
</dbReference>
<evidence type="ECO:0000313" key="6">
    <source>
        <dbReference type="Proteomes" id="UP000186385"/>
    </source>
</evidence>
<dbReference type="Proteomes" id="UP000186385">
    <property type="component" value="Unassembled WGS sequence"/>
</dbReference>
<dbReference type="EMBL" id="FTLX01000017">
    <property type="protein sequence ID" value="SIR68162.1"/>
    <property type="molecule type" value="Genomic_DNA"/>
</dbReference>
<dbReference type="PANTHER" id="PTHR43280">
    <property type="entry name" value="ARAC-FAMILY TRANSCRIPTIONAL REGULATOR"/>
    <property type="match status" value="1"/>
</dbReference>
<reference evidence="5 6" key="1">
    <citation type="submission" date="2017-01" db="EMBL/GenBank/DDBJ databases">
        <authorList>
            <person name="Mah S.A."/>
            <person name="Swanson W.J."/>
            <person name="Moy G.W."/>
            <person name="Vacquier V.D."/>
        </authorList>
    </citation>
    <scope>NUCLEOTIDE SEQUENCE [LARGE SCALE GENOMIC DNA]</scope>
    <source>
        <strain evidence="5 6">NIO-1016</strain>
    </source>
</reference>
<organism evidence="5 6">
    <name type="scientific">Domibacillus enclensis</name>
    <dbReference type="NCBI Taxonomy" id="1017273"/>
    <lineage>
        <taxon>Bacteria</taxon>
        <taxon>Bacillati</taxon>
        <taxon>Bacillota</taxon>
        <taxon>Bacilli</taxon>
        <taxon>Bacillales</taxon>
        <taxon>Bacillaceae</taxon>
        <taxon>Domibacillus</taxon>
    </lineage>
</organism>
<evidence type="ECO:0000256" key="2">
    <source>
        <dbReference type="ARBA" id="ARBA00023125"/>
    </source>
</evidence>
<keyword evidence="3" id="KW-0804">Transcription</keyword>
<evidence type="ECO:0000259" key="4">
    <source>
        <dbReference type="PROSITE" id="PS01124"/>
    </source>
</evidence>
<dbReference type="InterPro" id="IPR018062">
    <property type="entry name" value="HTH_AraC-typ_CS"/>
</dbReference>
<accession>A0A1N7CX22</accession>
<dbReference type="InterPro" id="IPR020449">
    <property type="entry name" value="Tscrpt_reg_AraC-type_HTH"/>
</dbReference>
<dbReference type="SMART" id="SM00342">
    <property type="entry name" value="HTH_ARAC"/>
    <property type="match status" value="1"/>
</dbReference>
<dbReference type="GO" id="GO:0043565">
    <property type="term" value="F:sequence-specific DNA binding"/>
    <property type="evidence" value="ECO:0007669"/>
    <property type="project" value="InterPro"/>
</dbReference>
<keyword evidence="1" id="KW-0805">Transcription regulation</keyword>
<protein>
    <submittedName>
        <fullName evidence="5">Transcriptional regulator, AraC family</fullName>
    </submittedName>
</protein>
<dbReference type="SUPFAM" id="SSF51215">
    <property type="entry name" value="Regulatory protein AraC"/>
    <property type="match status" value="1"/>
</dbReference>
<dbReference type="Pfam" id="PF12833">
    <property type="entry name" value="HTH_18"/>
    <property type="match status" value="1"/>
</dbReference>
<dbReference type="PROSITE" id="PS01124">
    <property type="entry name" value="HTH_ARAC_FAMILY_2"/>
    <property type="match status" value="1"/>
</dbReference>
<evidence type="ECO:0000313" key="5">
    <source>
        <dbReference type="EMBL" id="SIR68162.1"/>
    </source>
</evidence>
<dbReference type="STRING" id="1017273.SAMN05443094_11716"/>
<dbReference type="InterPro" id="IPR037923">
    <property type="entry name" value="HTH-like"/>
</dbReference>
<dbReference type="Pfam" id="PF02311">
    <property type="entry name" value="AraC_binding"/>
    <property type="match status" value="1"/>
</dbReference>
<name>A0A1N7CX22_9BACI</name>
<dbReference type="InterPro" id="IPR003313">
    <property type="entry name" value="AraC-bd"/>
</dbReference>
<keyword evidence="2" id="KW-0238">DNA-binding</keyword>
<dbReference type="InterPro" id="IPR009057">
    <property type="entry name" value="Homeodomain-like_sf"/>
</dbReference>
<dbReference type="AlphaFoldDB" id="A0A1N7CX22"/>
<dbReference type="PANTHER" id="PTHR43280:SF2">
    <property type="entry name" value="HTH-TYPE TRANSCRIPTIONAL REGULATOR EXSA"/>
    <property type="match status" value="1"/>
</dbReference>
<dbReference type="PROSITE" id="PS00041">
    <property type="entry name" value="HTH_ARAC_FAMILY_1"/>
    <property type="match status" value="1"/>
</dbReference>